<proteinExistence type="predicted"/>
<dbReference type="NCBIfam" id="TIGR00229">
    <property type="entry name" value="sensory_box"/>
    <property type="match status" value="1"/>
</dbReference>
<dbReference type="PRINTS" id="PR00344">
    <property type="entry name" value="BCTRLSENSOR"/>
</dbReference>
<dbReference type="InterPro" id="IPR007891">
    <property type="entry name" value="CHASE3"/>
</dbReference>
<dbReference type="GO" id="GO:0005886">
    <property type="term" value="C:plasma membrane"/>
    <property type="evidence" value="ECO:0007669"/>
    <property type="project" value="TreeGrafter"/>
</dbReference>
<accession>L8JHX1</accession>
<dbReference type="SMART" id="SM00091">
    <property type="entry name" value="PAS"/>
    <property type="match status" value="1"/>
</dbReference>
<comment type="catalytic activity">
    <reaction evidence="1">
        <text>ATP + protein L-histidine = ADP + protein N-phospho-L-histidine.</text>
        <dbReference type="EC" id="2.7.13.3"/>
    </reaction>
</comment>
<dbReference type="CDD" id="cd00082">
    <property type="entry name" value="HisKA"/>
    <property type="match status" value="1"/>
</dbReference>
<evidence type="ECO:0000259" key="8">
    <source>
        <dbReference type="PROSITE" id="PS50112"/>
    </source>
</evidence>
<dbReference type="Proteomes" id="UP000011135">
    <property type="component" value="Unassembled WGS sequence"/>
</dbReference>
<dbReference type="Pfam" id="PF02518">
    <property type="entry name" value="HATPase_c"/>
    <property type="match status" value="1"/>
</dbReference>
<keyword evidence="3" id="KW-0597">Phosphoprotein</keyword>
<dbReference type="PROSITE" id="PS50113">
    <property type="entry name" value="PAC"/>
    <property type="match status" value="1"/>
</dbReference>
<evidence type="ECO:0000313" key="11">
    <source>
        <dbReference type="Proteomes" id="UP000011135"/>
    </source>
</evidence>
<evidence type="ECO:0000256" key="4">
    <source>
        <dbReference type="ARBA" id="ARBA00022679"/>
    </source>
</evidence>
<protein>
    <recommendedName>
        <fullName evidence="2">histidine kinase</fullName>
        <ecNumber evidence="2">2.7.13.3</ecNumber>
    </recommendedName>
</protein>
<evidence type="ECO:0000256" key="3">
    <source>
        <dbReference type="ARBA" id="ARBA00022553"/>
    </source>
</evidence>
<feature type="transmembrane region" description="Helical" evidence="6">
    <location>
        <begin position="195"/>
        <end position="214"/>
    </location>
</feature>
<dbReference type="CDD" id="cd00075">
    <property type="entry name" value="HATPase"/>
    <property type="match status" value="1"/>
</dbReference>
<keyword evidence="11" id="KW-1185">Reference proteome</keyword>
<dbReference type="GO" id="GO:0006355">
    <property type="term" value="P:regulation of DNA-templated transcription"/>
    <property type="evidence" value="ECO:0007669"/>
    <property type="project" value="InterPro"/>
</dbReference>
<dbReference type="InterPro" id="IPR004358">
    <property type="entry name" value="Sig_transdc_His_kin-like_C"/>
</dbReference>
<sequence length="586" mass="66456">MASFKIILGVLFGILVSAIVILGFISYRTNQAVSDTADMIENTNAVLYIAENISSLSKSLQLESNGIFVNMDPEFIQPYKTARNQLLLELEKLRDLIEYDTDQRHRLDSLENMLEDLVVFSDSALAFYSEYEQDPDAEARVSMPILERVKRTNYFRSNIRAVLNAIKAEEKQQLSIRQTANDRSIEAFDRTFKELLFGMLILLVATFFIVRYQFNKRIKAQQELKMANELFTRLFHESPIGLVICDLDTGRINDCNKAYASLINYNRRDVLGKTALELNIIQDESHRTAIVEAVVENEVMRDVEMKIIPKDKEPIWVSVSSQLTNVRGKQCLLSATLDMTSHKRAEEGIKKALAAEVELNKMKSNFVSMASHEFRTPLTTILSSVFLLENYLSDERQEKVTKHLARVKSSVNMLTSILDDFLSVTKIEEGKVKAKIEKLNLKEYLEDLCRNMKNFAKSGQNIIYDHKGMIDAYIDPLLLGSIVNNLLSNAIKYSPENSDIYVSSVLNAYMHLAIKDSGIGIPEEDKQHLFDRFFRASNAGNVQGTGLGLHITKHYVDMLKGKIEVNSELGRGSEVNLTFQNAAPDT</sequence>
<reference evidence="10 11" key="1">
    <citation type="submission" date="2012-12" db="EMBL/GenBank/DDBJ databases">
        <title>Genome assembly of Fulvivirga imtechensis AK7.</title>
        <authorList>
            <person name="Nupur N."/>
            <person name="Khatri I."/>
            <person name="Kumar R."/>
            <person name="Subramanian S."/>
            <person name="Pinnaka A."/>
        </authorList>
    </citation>
    <scope>NUCLEOTIDE SEQUENCE [LARGE SCALE GENOMIC DNA]</scope>
    <source>
        <strain evidence="10 11">AK7</strain>
    </source>
</reference>
<keyword evidence="5" id="KW-0418">Kinase</keyword>
<dbReference type="Pfam" id="PF00512">
    <property type="entry name" value="HisKA"/>
    <property type="match status" value="1"/>
</dbReference>
<dbReference type="InterPro" id="IPR000700">
    <property type="entry name" value="PAS-assoc_C"/>
</dbReference>
<dbReference type="SUPFAM" id="SSF47384">
    <property type="entry name" value="Homodimeric domain of signal transducing histidine kinase"/>
    <property type="match status" value="1"/>
</dbReference>
<evidence type="ECO:0000313" key="10">
    <source>
        <dbReference type="EMBL" id="ELR68466.1"/>
    </source>
</evidence>
<dbReference type="EC" id="2.7.13.3" evidence="2"/>
<evidence type="ECO:0000259" key="7">
    <source>
        <dbReference type="PROSITE" id="PS50109"/>
    </source>
</evidence>
<dbReference type="InterPro" id="IPR036097">
    <property type="entry name" value="HisK_dim/P_sf"/>
</dbReference>
<dbReference type="SMART" id="SM00387">
    <property type="entry name" value="HATPase_c"/>
    <property type="match status" value="1"/>
</dbReference>
<gene>
    <name evidence="10" type="ORF">C900_00300</name>
</gene>
<dbReference type="RefSeq" id="WP_009583210.1">
    <property type="nucleotide sequence ID" value="NZ_AMZN01000111.1"/>
</dbReference>
<dbReference type="EMBL" id="AMZN01000111">
    <property type="protein sequence ID" value="ELR68466.1"/>
    <property type="molecule type" value="Genomic_DNA"/>
</dbReference>
<evidence type="ECO:0000256" key="6">
    <source>
        <dbReference type="SAM" id="Phobius"/>
    </source>
</evidence>
<dbReference type="PANTHER" id="PTHR43047:SF72">
    <property type="entry name" value="OSMOSENSING HISTIDINE PROTEIN KINASE SLN1"/>
    <property type="match status" value="1"/>
</dbReference>
<evidence type="ECO:0000256" key="1">
    <source>
        <dbReference type="ARBA" id="ARBA00000085"/>
    </source>
</evidence>
<dbReference type="Gene3D" id="1.10.287.130">
    <property type="match status" value="1"/>
</dbReference>
<evidence type="ECO:0000256" key="5">
    <source>
        <dbReference type="ARBA" id="ARBA00022777"/>
    </source>
</evidence>
<dbReference type="InterPro" id="IPR005467">
    <property type="entry name" value="His_kinase_dom"/>
</dbReference>
<dbReference type="eggNOG" id="COG2205">
    <property type="taxonomic scope" value="Bacteria"/>
</dbReference>
<dbReference type="InterPro" id="IPR000014">
    <property type="entry name" value="PAS"/>
</dbReference>
<dbReference type="PROSITE" id="PS50109">
    <property type="entry name" value="HIS_KIN"/>
    <property type="match status" value="1"/>
</dbReference>
<evidence type="ECO:0000259" key="9">
    <source>
        <dbReference type="PROSITE" id="PS50113"/>
    </source>
</evidence>
<keyword evidence="4" id="KW-0808">Transferase</keyword>
<dbReference type="InterPro" id="IPR035965">
    <property type="entry name" value="PAS-like_dom_sf"/>
</dbReference>
<dbReference type="InterPro" id="IPR036890">
    <property type="entry name" value="HATPase_C_sf"/>
</dbReference>
<keyword evidence="6" id="KW-0472">Membrane</keyword>
<organism evidence="10 11">
    <name type="scientific">Fulvivirga imtechensis AK7</name>
    <dbReference type="NCBI Taxonomy" id="1237149"/>
    <lineage>
        <taxon>Bacteria</taxon>
        <taxon>Pseudomonadati</taxon>
        <taxon>Bacteroidota</taxon>
        <taxon>Cytophagia</taxon>
        <taxon>Cytophagales</taxon>
        <taxon>Fulvivirgaceae</taxon>
        <taxon>Fulvivirga</taxon>
    </lineage>
</organism>
<dbReference type="OrthoDB" id="9806995at2"/>
<keyword evidence="6" id="KW-0812">Transmembrane</keyword>
<name>L8JHX1_9BACT</name>
<dbReference type="Gene3D" id="3.30.565.10">
    <property type="entry name" value="Histidine kinase-like ATPase, C-terminal domain"/>
    <property type="match status" value="1"/>
</dbReference>
<feature type="domain" description="Histidine kinase" evidence="7">
    <location>
        <begin position="369"/>
        <end position="583"/>
    </location>
</feature>
<dbReference type="SUPFAM" id="SSF55874">
    <property type="entry name" value="ATPase domain of HSP90 chaperone/DNA topoisomerase II/histidine kinase"/>
    <property type="match status" value="1"/>
</dbReference>
<dbReference type="SUPFAM" id="SSF55785">
    <property type="entry name" value="PYP-like sensor domain (PAS domain)"/>
    <property type="match status" value="1"/>
</dbReference>
<dbReference type="InterPro" id="IPR003661">
    <property type="entry name" value="HisK_dim/P_dom"/>
</dbReference>
<dbReference type="GO" id="GO:0000155">
    <property type="term" value="F:phosphorelay sensor kinase activity"/>
    <property type="evidence" value="ECO:0007669"/>
    <property type="project" value="InterPro"/>
</dbReference>
<dbReference type="PROSITE" id="PS50112">
    <property type="entry name" value="PAS"/>
    <property type="match status" value="1"/>
</dbReference>
<dbReference type="GO" id="GO:0009927">
    <property type="term" value="F:histidine phosphotransfer kinase activity"/>
    <property type="evidence" value="ECO:0007669"/>
    <property type="project" value="TreeGrafter"/>
</dbReference>
<feature type="domain" description="PAS" evidence="8">
    <location>
        <begin position="227"/>
        <end position="298"/>
    </location>
</feature>
<dbReference type="SMART" id="SM00388">
    <property type="entry name" value="HisKA"/>
    <property type="match status" value="1"/>
</dbReference>
<keyword evidence="6" id="KW-1133">Transmembrane helix</keyword>
<feature type="domain" description="PAC" evidence="9">
    <location>
        <begin position="301"/>
        <end position="351"/>
    </location>
</feature>
<dbReference type="PANTHER" id="PTHR43047">
    <property type="entry name" value="TWO-COMPONENT HISTIDINE PROTEIN KINASE"/>
    <property type="match status" value="1"/>
</dbReference>
<comment type="caution">
    <text evidence="10">The sequence shown here is derived from an EMBL/GenBank/DDBJ whole genome shotgun (WGS) entry which is preliminary data.</text>
</comment>
<dbReference type="Gene3D" id="3.30.450.20">
    <property type="entry name" value="PAS domain"/>
    <property type="match status" value="1"/>
</dbReference>
<feature type="transmembrane region" description="Helical" evidence="6">
    <location>
        <begin position="6"/>
        <end position="25"/>
    </location>
</feature>
<dbReference type="Pfam" id="PF05227">
    <property type="entry name" value="CHASE3"/>
    <property type="match status" value="1"/>
</dbReference>
<dbReference type="STRING" id="1237149.C900_00300"/>
<dbReference type="CDD" id="cd00130">
    <property type="entry name" value="PAS"/>
    <property type="match status" value="1"/>
</dbReference>
<dbReference type="AlphaFoldDB" id="L8JHX1"/>
<dbReference type="InterPro" id="IPR003594">
    <property type="entry name" value="HATPase_dom"/>
</dbReference>
<dbReference type="Pfam" id="PF00989">
    <property type="entry name" value="PAS"/>
    <property type="match status" value="1"/>
</dbReference>
<evidence type="ECO:0000256" key="2">
    <source>
        <dbReference type="ARBA" id="ARBA00012438"/>
    </source>
</evidence>
<dbReference type="InterPro" id="IPR013767">
    <property type="entry name" value="PAS_fold"/>
</dbReference>